<dbReference type="GO" id="GO:0003677">
    <property type="term" value="F:DNA binding"/>
    <property type="evidence" value="ECO:0007669"/>
    <property type="project" value="InterPro"/>
</dbReference>
<dbReference type="PROSITE" id="PS51011">
    <property type="entry name" value="ARID"/>
    <property type="match status" value="1"/>
</dbReference>
<dbReference type="SMART" id="SM00501">
    <property type="entry name" value="BRIGHT"/>
    <property type="match status" value="1"/>
</dbReference>
<dbReference type="CDD" id="cd16100">
    <property type="entry name" value="ARID"/>
    <property type="match status" value="1"/>
</dbReference>
<evidence type="ECO:0000256" key="1">
    <source>
        <dbReference type="SAM" id="MobiDB-lite"/>
    </source>
</evidence>
<feature type="compositionally biased region" description="Low complexity" evidence="1">
    <location>
        <begin position="845"/>
        <end position="858"/>
    </location>
</feature>
<feature type="compositionally biased region" description="Pro residues" evidence="1">
    <location>
        <begin position="859"/>
        <end position="868"/>
    </location>
</feature>
<dbReference type="InterPro" id="IPR051681">
    <property type="entry name" value="Ser/Thr_Kinases-Pseudokinases"/>
</dbReference>
<dbReference type="AlphaFoldDB" id="A0A8H6YLD0"/>
<dbReference type="Pfam" id="PF01388">
    <property type="entry name" value="ARID"/>
    <property type="match status" value="1"/>
</dbReference>
<evidence type="ECO:0000259" key="2">
    <source>
        <dbReference type="PROSITE" id="PS50011"/>
    </source>
</evidence>
<proteinExistence type="predicted"/>
<dbReference type="InterPro" id="IPR008266">
    <property type="entry name" value="Tyr_kinase_AS"/>
</dbReference>
<feature type="domain" description="Protein kinase" evidence="2">
    <location>
        <begin position="169"/>
        <end position="431"/>
    </location>
</feature>
<dbReference type="OrthoDB" id="4062651at2759"/>
<comment type="caution">
    <text evidence="4">The sequence shown here is derived from an EMBL/GenBank/DDBJ whole genome shotgun (WGS) entry which is preliminary data.</text>
</comment>
<dbReference type="Gene3D" id="1.10.510.10">
    <property type="entry name" value="Transferase(Phosphotransferase) domain 1"/>
    <property type="match status" value="1"/>
</dbReference>
<dbReference type="PROSITE" id="PS50011">
    <property type="entry name" value="PROTEIN_KINASE_DOM"/>
    <property type="match status" value="1"/>
</dbReference>
<dbReference type="Proteomes" id="UP000620124">
    <property type="component" value="Unassembled WGS sequence"/>
</dbReference>
<evidence type="ECO:0000259" key="3">
    <source>
        <dbReference type="PROSITE" id="PS51011"/>
    </source>
</evidence>
<evidence type="ECO:0000313" key="4">
    <source>
        <dbReference type="EMBL" id="KAF7360366.1"/>
    </source>
</evidence>
<dbReference type="SUPFAM" id="SSF56112">
    <property type="entry name" value="Protein kinase-like (PK-like)"/>
    <property type="match status" value="1"/>
</dbReference>
<dbReference type="InterPro" id="IPR000719">
    <property type="entry name" value="Prot_kinase_dom"/>
</dbReference>
<reference evidence="4" key="1">
    <citation type="submission" date="2020-05" db="EMBL/GenBank/DDBJ databases">
        <title>Mycena genomes resolve the evolution of fungal bioluminescence.</title>
        <authorList>
            <person name="Tsai I.J."/>
        </authorList>
    </citation>
    <scope>NUCLEOTIDE SEQUENCE</scope>
    <source>
        <strain evidence="4">CCC161011</strain>
    </source>
</reference>
<sequence length="921" mass="102391">MDGDRTPTKIVIYEALLSFLEDACSARHSRPIGDVELLQKTVKDYMALMSYESVLGAVVESLEWRKRLLELSTEMGLTNDPNLRTALRADEERIATTIVSILSSKSDEEAVLRLEGDSAQRFLDVVQDALDRGFMMGQEHNRMAMRIIRKLSKLCDKLPSSLFIIGVNDRDEHPTFGGGYGDIYRASYGDKRVALKRMRHFLRGSDLRRIRLKFCREALVWKDLHHPHILPFLGIDRDSFPSSLCMVSPWMDHGTVVNYLNTHGHANLNKVLYEIAQGLQYLHSRNIVHGDLRGANILIKEDWSACLADFGLSIFSDATSSMSTNRGGSLYWMAPELLDPDRFKVKFALTPATDVYAFGCVCLELYTGRPPFAGLSEPAALMKVLAGERPERPPGPPAMSDMLWHHVTEFLAHNPPARPLTRVVVQNMIWPTQAPRPSPPFPLLPGERSTLSPPSTPIGKHPGLPPPAIKESFSSTHRIMIPADEGRHFPPIPPLEKGRFDNVYKQFCKQRRLVHNPRMMTIDTCALDLYDLHTQVMLEGGAVNIALKGLWSVVGGRMGFIQFPASGTEPAKSGPGVAQHLAHVYKEYLAAFDHIYISALMDSRRKDALMAAQRPMGMGGVGGGPGPGGRPGGIADPSQMQLMAYANIPLPELCHRGIPEQLIQSIEANRSTMLRDQTEALTFRNQLMQRPDPSSGPIQGGQQPQQPSIARPSRESDLQAAMVHIAKLKSDYSQERLLTDMPAMHVPAEQHREYNAVLEQLHGSCVDLDYKLPMLFAVLKKEDVVRRLVIIVQTAIHQRAMISSGSTRFLVTLETLHTMLQHAEHINERFATILAALVESKPKLPQKSKPSIKAAAALPLPPPEPATVPSPADGNKRAREEAPPPQYNMQPSTFFDVPGASAVNEPSPPKRQKTEWDWASH</sequence>
<feature type="domain" description="ARID" evidence="3">
    <location>
        <begin position="494"/>
        <end position="597"/>
    </location>
</feature>
<feature type="region of interest" description="Disordered" evidence="1">
    <location>
        <begin position="436"/>
        <end position="466"/>
    </location>
</feature>
<dbReference type="PROSITE" id="PS00109">
    <property type="entry name" value="PROTEIN_KINASE_TYR"/>
    <property type="match status" value="1"/>
</dbReference>
<feature type="compositionally biased region" description="Low complexity" evidence="1">
    <location>
        <begin position="693"/>
        <end position="709"/>
    </location>
</feature>
<dbReference type="Pfam" id="PF07714">
    <property type="entry name" value="PK_Tyr_Ser-Thr"/>
    <property type="match status" value="1"/>
</dbReference>
<dbReference type="InterPro" id="IPR001606">
    <property type="entry name" value="ARID_dom"/>
</dbReference>
<dbReference type="PANTHER" id="PTHR44329">
    <property type="entry name" value="SERINE/THREONINE-PROTEIN KINASE TNNI3K-RELATED"/>
    <property type="match status" value="1"/>
</dbReference>
<dbReference type="InterPro" id="IPR036431">
    <property type="entry name" value="ARID_dom_sf"/>
</dbReference>
<keyword evidence="4" id="KW-0418">Kinase</keyword>
<dbReference type="Gene3D" id="1.10.150.60">
    <property type="entry name" value="ARID DNA-binding domain"/>
    <property type="match status" value="1"/>
</dbReference>
<dbReference type="InterPro" id="IPR011009">
    <property type="entry name" value="Kinase-like_dom_sf"/>
</dbReference>
<feature type="compositionally biased region" description="Basic and acidic residues" evidence="1">
    <location>
        <begin position="912"/>
        <end position="921"/>
    </location>
</feature>
<gene>
    <name evidence="4" type="ORF">MVEN_00766300</name>
</gene>
<accession>A0A8H6YLD0</accession>
<evidence type="ECO:0000313" key="5">
    <source>
        <dbReference type="Proteomes" id="UP000620124"/>
    </source>
</evidence>
<organism evidence="4 5">
    <name type="scientific">Mycena venus</name>
    <dbReference type="NCBI Taxonomy" id="2733690"/>
    <lineage>
        <taxon>Eukaryota</taxon>
        <taxon>Fungi</taxon>
        <taxon>Dikarya</taxon>
        <taxon>Basidiomycota</taxon>
        <taxon>Agaricomycotina</taxon>
        <taxon>Agaricomycetes</taxon>
        <taxon>Agaricomycetidae</taxon>
        <taxon>Agaricales</taxon>
        <taxon>Marasmiineae</taxon>
        <taxon>Mycenaceae</taxon>
        <taxon>Mycena</taxon>
    </lineage>
</organism>
<feature type="region of interest" description="Disordered" evidence="1">
    <location>
        <begin position="688"/>
        <end position="716"/>
    </location>
</feature>
<name>A0A8H6YLD0_9AGAR</name>
<dbReference type="GO" id="GO:0004674">
    <property type="term" value="F:protein serine/threonine kinase activity"/>
    <property type="evidence" value="ECO:0007669"/>
    <property type="project" value="TreeGrafter"/>
</dbReference>
<feature type="region of interest" description="Disordered" evidence="1">
    <location>
        <begin position="845"/>
        <end position="921"/>
    </location>
</feature>
<keyword evidence="4" id="KW-0808">Transferase</keyword>
<dbReference type="SUPFAM" id="SSF46774">
    <property type="entry name" value="ARID-like"/>
    <property type="match status" value="1"/>
</dbReference>
<dbReference type="SMART" id="SM01014">
    <property type="entry name" value="ARID"/>
    <property type="match status" value="1"/>
</dbReference>
<keyword evidence="5" id="KW-1185">Reference proteome</keyword>
<dbReference type="InterPro" id="IPR001245">
    <property type="entry name" value="Ser-Thr/Tyr_kinase_cat_dom"/>
</dbReference>
<dbReference type="EMBL" id="JACAZI010000005">
    <property type="protein sequence ID" value="KAF7360366.1"/>
    <property type="molecule type" value="Genomic_DNA"/>
</dbReference>
<protein>
    <submittedName>
        <fullName evidence="4">Kinase-like protein</fullName>
    </submittedName>
</protein>
<dbReference type="GO" id="GO:0005524">
    <property type="term" value="F:ATP binding"/>
    <property type="evidence" value="ECO:0007669"/>
    <property type="project" value="InterPro"/>
</dbReference>